<evidence type="ECO:0000256" key="1">
    <source>
        <dbReference type="SAM" id="MobiDB-lite"/>
    </source>
</evidence>
<dbReference type="InParanoid" id="B9T8Q6"/>
<feature type="compositionally biased region" description="Basic and acidic residues" evidence="1">
    <location>
        <begin position="16"/>
        <end position="25"/>
    </location>
</feature>
<name>B9T8Q6_RICCO</name>
<accession>B9T8Q6</accession>
<dbReference type="EMBL" id="EQ975162">
    <property type="protein sequence ID" value="EEF27759.1"/>
    <property type="molecule type" value="Genomic_DNA"/>
</dbReference>
<evidence type="ECO:0000313" key="2">
    <source>
        <dbReference type="EMBL" id="EEF27759.1"/>
    </source>
</evidence>
<feature type="compositionally biased region" description="Basic and acidic residues" evidence="1">
    <location>
        <begin position="93"/>
        <end position="102"/>
    </location>
</feature>
<feature type="compositionally biased region" description="Basic and acidic residues" evidence="1">
    <location>
        <begin position="137"/>
        <end position="161"/>
    </location>
</feature>
<evidence type="ECO:0000313" key="3">
    <source>
        <dbReference type="Proteomes" id="UP000008311"/>
    </source>
</evidence>
<feature type="region of interest" description="Disordered" evidence="1">
    <location>
        <begin position="1"/>
        <end position="105"/>
    </location>
</feature>
<sequence>MVSGQQRIQRGHQRHSHDDVEDAHRTRVLQHAAHGHAKRRPAADADDADDAKHPGQQAGVADAEALRQVGGQRAERHHPGLRINPLEGGGAPEAHRPRDRRLVGAHRRGVRQLPRQPEKVHRAAVFEHDLQHRHPLEHHVQPEAGRENHEREAAGDAEQVRQRAHKTVIQAGGQDHGVVRAGRDGADGGKGAQGQQQFGRHDLSVRKVCLHCTARCTGTDLYTSPNRCHHCIGIFTGTRWSACATACRSSPAPDARAPGRSRSRSPGTRPPPWGWVDRSGA</sequence>
<keyword evidence="3" id="KW-1185">Reference proteome</keyword>
<organism evidence="2 3">
    <name type="scientific">Ricinus communis</name>
    <name type="common">Castor bean</name>
    <dbReference type="NCBI Taxonomy" id="3988"/>
    <lineage>
        <taxon>Eukaryota</taxon>
        <taxon>Viridiplantae</taxon>
        <taxon>Streptophyta</taxon>
        <taxon>Embryophyta</taxon>
        <taxon>Tracheophyta</taxon>
        <taxon>Spermatophyta</taxon>
        <taxon>Magnoliopsida</taxon>
        <taxon>eudicotyledons</taxon>
        <taxon>Gunneridae</taxon>
        <taxon>Pentapetalae</taxon>
        <taxon>rosids</taxon>
        <taxon>fabids</taxon>
        <taxon>Malpighiales</taxon>
        <taxon>Euphorbiaceae</taxon>
        <taxon>Acalyphoideae</taxon>
        <taxon>Acalypheae</taxon>
        <taxon>Ricinus</taxon>
    </lineage>
</organism>
<dbReference type="AlphaFoldDB" id="B9T8Q6"/>
<feature type="region of interest" description="Disordered" evidence="1">
    <location>
        <begin position="137"/>
        <end position="162"/>
    </location>
</feature>
<reference evidence="3" key="1">
    <citation type="journal article" date="2010" name="Nat. Biotechnol.">
        <title>Draft genome sequence of the oilseed species Ricinus communis.</title>
        <authorList>
            <person name="Chan A.P."/>
            <person name="Crabtree J."/>
            <person name="Zhao Q."/>
            <person name="Lorenzi H."/>
            <person name="Orvis J."/>
            <person name="Puiu D."/>
            <person name="Melake-Berhan A."/>
            <person name="Jones K.M."/>
            <person name="Redman J."/>
            <person name="Chen G."/>
            <person name="Cahoon E.B."/>
            <person name="Gedil M."/>
            <person name="Stanke M."/>
            <person name="Haas B.J."/>
            <person name="Wortman J.R."/>
            <person name="Fraser-Liggett C.M."/>
            <person name="Ravel J."/>
            <person name="Rabinowicz P.D."/>
        </authorList>
    </citation>
    <scope>NUCLEOTIDE SEQUENCE [LARGE SCALE GENOMIC DNA]</scope>
    <source>
        <strain evidence="3">cv. Hale</strain>
    </source>
</reference>
<dbReference type="Proteomes" id="UP000008311">
    <property type="component" value="Unassembled WGS sequence"/>
</dbReference>
<feature type="compositionally biased region" description="Low complexity" evidence="1">
    <location>
        <begin position="248"/>
        <end position="267"/>
    </location>
</feature>
<gene>
    <name evidence="2" type="ORF">RCOM_0386360</name>
</gene>
<feature type="region of interest" description="Disordered" evidence="1">
    <location>
        <begin position="248"/>
        <end position="281"/>
    </location>
</feature>
<proteinExistence type="predicted"/>
<protein>
    <submittedName>
        <fullName evidence="2">Uncharacterized protein</fullName>
    </submittedName>
</protein>